<comment type="subcellular location">
    <subcellularLocation>
        <location evidence="2">Membrane</location>
    </subcellularLocation>
</comment>
<accession>A0A427BAG3</accession>
<keyword evidence="1 2" id="KW-0677">Repeat</keyword>
<dbReference type="GO" id="GO:0016020">
    <property type="term" value="C:membrane"/>
    <property type="evidence" value="ECO:0007669"/>
    <property type="project" value="UniProtKB-SubCell"/>
</dbReference>
<keyword evidence="2" id="KW-0479">Metal-binding</keyword>
<evidence type="ECO:0000256" key="1">
    <source>
        <dbReference type="ARBA" id="ARBA00022737"/>
    </source>
</evidence>
<dbReference type="GO" id="GO:0019722">
    <property type="term" value="P:calcium-mediated signaling"/>
    <property type="evidence" value="ECO:0007669"/>
    <property type="project" value="UniProtKB-UniRule"/>
</dbReference>
<dbReference type="GO" id="GO:0005509">
    <property type="term" value="F:calcium ion binding"/>
    <property type="evidence" value="ECO:0007669"/>
    <property type="project" value="UniProtKB-UniRule"/>
</dbReference>
<keyword evidence="2" id="KW-0106">Calcium</keyword>
<dbReference type="PANTHER" id="PTHR23056">
    <property type="entry name" value="CALCINEURIN B"/>
    <property type="match status" value="1"/>
</dbReference>
<name>A0A427BAG3_ENSVE</name>
<sequence length="90" mass="10122">MFTVTVSEVEALFELFKIISSSVVDDGLINKVKHSLLTLLHSFGSGEVFLEEFQLALSMSRKKDNLFANRVLHQQEFLVCTHALILQAVV</sequence>
<reference evidence="3 4" key="1">
    <citation type="journal article" date="2014" name="Agronomy (Basel)">
        <title>A Draft Genome Sequence for Ensete ventricosum, the Drought-Tolerant Tree Against Hunger.</title>
        <authorList>
            <person name="Harrison J."/>
            <person name="Moore K.A."/>
            <person name="Paszkiewicz K."/>
            <person name="Jones T."/>
            <person name="Grant M."/>
            <person name="Ambacheew D."/>
            <person name="Muzemil S."/>
            <person name="Studholme D.J."/>
        </authorList>
    </citation>
    <scope>NUCLEOTIDE SEQUENCE [LARGE SCALE GENOMIC DNA]</scope>
</reference>
<dbReference type="InterPro" id="IPR045198">
    <property type="entry name" value="CNBL1-10"/>
</dbReference>
<dbReference type="PANTHER" id="PTHR23056:SF44">
    <property type="entry name" value="CALCINEURIN B-LIKE PROTEIN 1"/>
    <property type="match status" value="1"/>
</dbReference>
<gene>
    <name evidence="3" type="ORF">B296_00009286</name>
</gene>
<keyword evidence="2" id="KW-0472">Membrane</keyword>
<comment type="caution">
    <text evidence="3">The sequence shown here is derived from an EMBL/GenBank/DDBJ whole genome shotgun (WGS) entry which is preliminary data.</text>
</comment>
<dbReference type="Proteomes" id="UP000287651">
    <property type="component" value="Unassembled WGS sequence"/>
</dbReference>
<dbReference type="GO" id="GO:0019900">
    <property type="term" value="F:kinase binding"/>
    <property type="evidence" value="ECO:0007669"/>
    <property type="project" value="UniProtKB-UniRule"/>
</dbReference>
<proteinExistence type="inferred from homology"/>
<protein>
    <recommendedName>
        <fullName evidence="2">Calcineurin B-like protein</fullName>
    </recommendedName>
</protein>
<comment type="subunit">
    <text evidence="2">Homodimer. Interacts with CIPK.</text>
</comment>
<dbReference type="AlphaFoldDB" id="A0A427BAG3"/>
<evidence type="ECO:0000256" key="2">
    <source>
        <dbReference type="RuleBase" id="RU369080"/>
    </source>
</evidence>
<organism evidence="3 4">
    <name type="scientific">Ensete ventricosum</name>
    <name type="common">Abyssinian banana</name>
    <name type="synonym">Musa ensete</name>
    <dbReference type="NCBI Taxonomy" id="4639"/>
    <lineage>
        <taxon>Eukaryota</taxon>
        <taxon>Viridiplantae</taxon>
        <taxon>Streptophyta</taxon>
        <taxon>Embryophyta</taxon>
        <taxon>Tracheophyta</taxon>
        <taxon>Spermatophyta</taxon>
        <taxon>Magnoliopsida</taxon>
        <taxon>Liliopsida</taxon>
        <taxon>Zingiberales</taxon>
        <taxon>Musaceae</taxon>
        <taxon>Ensete</taxon>
    </lineage>
</organism>
<evidence type="ECO:0000313" key="3">
    <source>
        <dbReference type="EMBL" id="RRT85458.1"/>
    </source>
</evidence>
<comment type="function">
    <text evidence="2">Acts as a calcium sensor. CBL proteins interact with CIPK serine-threonine protein kinases. Binding of a CBL protein to the regulatory NAF domain of a CIPK protein lead to the activation of the kinase in a calcium-dependent manner.</text>
</comment>
<dbReference type="Gene3D" id="1.10.238.10">
    <property type="entry name" value="EF-hand"/>
    <property type="match status" value="1"/>
</dbReference>
<dbReference type="EMBL" id="AMZH03000112">
    <property type="protein sequence ID" value="RRT85458.1"/>
    <property type="molecule type" value="Genomic_DNA"/>
</dbReference>
<comment type="similarity">
    <text evidence="2">Belongs to the calcineurin regulatory subunit family.</text>
</comment>
<evidence type="ECO:0000313" key="4">
    <source>
        <dbReference type="Proteomes" id="UP000287651"/>
    </source>
</evidence>